<dbReference type="Gene3D" id="3.40.50.720">
    <property type="entry name" value="NAD(P)-binding Rossmann-like Domain"/>
    <property type="match status" value="1"/>
</dbReference>
<evidence type="ECO:0000313" key="6">
    <source>
        <dbReference type="EMBL" id="TCS70257.1"/>
    </source>
</evidence>
<dbReference type="GO" id="GO:0009423">
    <property type="term" value="P:chorismate biosynthetic process"/>
    <property type="evidence" value="ECO:0007669"/>
    <property type="project" value="UniProtKB-UniRule"/>
</dbReference>
<gene>
    <name evidence="3" type="primary">aroK</name>
    <name evidence="6" type="ORF">EDD74_101105</name>
    <name evidence="5" type="ORF">FAEUMB_06630</name>
</gene>
<evidence type="ECO:0000256" key="2">
    <source>
        <dbReference type="ARBA" id="ARBA00023141"/>
    </source>
</evidence>
<dbReference type="InterPro" id="IPR036291">
    <property type="entry name" value="NAD(P)-bd_dom_sf"/>
</dbReference>
<feature type="binding site" evidence="3">
    <location>
        <position position="364"/>
    </location>
    <ligand>
        <name>ATP</name>
        <dbReference type="ChEBI" id="CHEBI:30616"/>
    </ligand>
</feature>
<keyword evidence="3" id="KW-0460">Magnesium</keyword>
<keyword evidence="2 3" id="KW-0057">Aromatic amino acid biosynthesis</keyword>
<comment type="caution">
    <text evidence="6">The sequence shown here is derived from an EMBL/GenBank/DDBJ whole genome shotgun (WGS) entry which is preliminary data.</text>
</comment>
<dbReference type="CDD" id="cd00464">
    <property type="entry name" value="SK"/>
    <property type="match status" value="1"/>
</dbReference>
<proteinExistence type="inferred from homology"/>
<evidence type="ECO:0000256" key="1">
    <source>
        <dbReference type="ARBA" id="ARBA00004871"/>
    </source>
</evidence>
<dbReference type="UniPathway" id="UPA00053">
    <property type="reaction ID" value="UER00088"/>
</dbReference>
<feature type="binding site" evidence="3">
    <location>
        <position position="308"/>
    </location>
    <ligand>
        <name>substrate</name>
    </ligand>
</feature>
<dbReference type="EMBL" id="BHEO01000002">
    <property type="protein sequence ID" value="GBU04122.1"/>
    <property type="molecule type" value="Genomic_DNA"/>
</dbReference>
<dbReference type="RefSeq" id="WP_116441164.1">
    <property type="nucleotide sequence ID" value="NZ_BHEO01000002.1"/>
</dbReference>
<comment type="pathway">
    <text evidence="3">Metabolic intermediate biosynthesis; chorismate biosynthesis; chorismate from D-erythrose 4-phosphate and phosphoenolpyruvate: step 5/7.</text>
</comment>
<dbReference type="Proteomes" id="UP000294613">
    <property type="component" value="Unassembled WGS sequence"/>
</dbReference>
<dbReference type="GO" id="GO:0019632">
    <property type="term" value="P:shikimate metabolic process"/>
    <property type="evidence" value="ECO:0007669"/>
    <property type="project" value="TreeGrafter"/>
</dbReference>
<keyword evidence="3" id="KW-0479">Metal-binding</keyword>
<evidence type="ECO:0000313" key="5">
    <source>
        <dbReference type="EMBL" id="GBU04122.1"/>
    </source>
</evidence>
<dbReference type="PANTHER" id="PTHR21089">
    <property type="entry name" value="SHIKIMATE DEHYDROGENASE"/>
    <property type="match status" value="1"/>
</dbReference>
<keyword evidence="3" id="KW-0067">ATP-binding</keyword>
<keyword evidence="3" id="KW-0547">Nucleotide-binding</keyword>
<reference evidence="5 8" key="1">
    <citation type="journal article" date="2018" name="Int. J. Syst. Evol. Microbiol.">
        <title>Draft Genome Sequence of Faecalimonas umbilicata JCM 30896T, an Acetate-Producing Bacterium Isolated from Human Feces.</title>
        <authorList>
            <person name="Sakamoto M."/>
            <person name="Ikeyama N."/>
            <person name="Yuki M."/>
            <person name="Ohkuma M."/>
        </authorList>
    </citation>
    <scope>NUCLEOTIDE SEQUENCE [LARGE SCALE GENOMIC DNA]</scope>
    <source>
        <strain evidence="5 8">EGH7</strain>
    </source>
</reference>
<dbReference type="Pfam" id="PF08501">
    <property type="entry name" value="Shikimate_dh_N"/>
    <property type="match status" value="1"/>
</dbReference>
<dbReference type="SUPFAM" id="SSF51735">
    <property type="entry name" value="NAD(P)-binding Rossmann-fold domains"/>
    <property type="match status" value="1"/>
</dbReference>
<dbReference type="PRINTS" id="PR01100">
    <property type="entry name" value="SHIKIMTKNASE"/>
</dbReference>
<dbReference type="SUPFAM" id="SSF53223">
    <property type="entry name" value="Aminoacid dehydrogenase-like, N-terminal domain"/>
    <property type="match status" value="1"/>
</dbReference>
<sequence>MRVGLVGGKLGHSFSKPIHEKLADYTYDLIPLTEEEFHEFFKKKEFDAVNVTIPYKETVMQYCDVIDEKASAIHAVNTIVNRDGKLYATNTDFAGLKQMIQHNGVEICGKVCCILGTGGTSKTAEAVLHDMGAEKVYIVGRNQTDPIISYEDLEKYQEIQVFINATSVGMYPKNDECLINLKKFPNAEAVVDVIYNPMKTKLCQQAEEQGLRAVNGLEMLVAQAKYAVEFFLDTKIADREIDRIVAEMKKDMMNLVLIGMPGCGKSTIGKKTAKEIGKTFVDLDKEIEKEAKMTIPEIFERYGERRFRKIEQEVCARIAKEHGQVISCGGGIIKNAENMEKLRQNGIVFHIRRNVNALAVGGNRPLSTSREKLRQMEQERMPLYQKYSDIEINNDTVFKLAVQKVKEGFDEVFDH</sequence>
<dbReference type="AlphaFoldDB" id="A0A4R3JSQ2"/>
<dbReference type="GO" id="GO:0000287">
    <property type="term" value="F:magnesium ion binding"/>
    <property type="evidence" value="ECO:0007669"/>
    <property type="project" value="UniProtKB-UniRule"/>
</dbReference>
<dbReference type="GO" id="GO:0005524">
    <property type="term" value="F:ATP binding"/>
    <property type="evidence" value="ECO:0007669"/>
    <property type="project" value="UniProtKB-UniRule"/>
</dbReference>
<dbReference type="GO" id="GO:0005829">
    <property type="term" value="C:cytosol"/>
    <property type="evidence" value="ECO:0007669"/>
    <property type="project" value="TreeGrafter"/>
</dbReference>
<dbReference type="Gene3D" id="3.40.50.300">
    <property type="entry name" value="P-loop containing nucleotide triphosphate hydrolases"/>
    <property type="match status" value="1"/>
</dbReference>
<comment type="function">
    <text evidence="3">Catalyzes the specific phosphorylation of the 3-hydroxyl group of shikimic acid using ATP as a cosubstrate.</text>
</comment>
<evidence type="ECO:0000256" key="3">
    <source>
        <dbReference type="HAMAP-Rule" id="MF_00109"/>
    </source>
</evidence>
<comment type="subcellular location">
    <subcellularLocation>
        <location evidence="3">Cytoplasm</location>
    </subcellularLocation>
</comment>
<dbReference type="Gene3D" id="3.40.50.10860">
    <property type="entry name" value="Leucine Dehydrogenase, chain A, domain 1"/>
    <property type="match status" value="1"/>
</dbReference>
<dbReference type="CDD" id="cd01065">
    <property type="entry name" value="NAD_bind_Shikimate_DH"/>
    <property type="match status" value="1"/>
</dbReference>
<feature type="binding site" evidence="3">
    <location>
        <begin position="262"/>
        <end position="267"/>
    </location>
    <ligand>
        <name>ATP</name>
        <dbReference type="ChEBI" id="CHEBI:30616"/>
    </ligand>
</feature>
<dbReference type="PANTHER" id="PTHR21089:SF1">
    <property type="entry name" value="BIFUNCTIONAL 3-DEHYDROQUINATE DEHYDRATASE_SHIKIMATE DEHYDROGENASE, CHLOROPLASTIC"/>
    <property type="match status" value="1"/>
</dbReference>
<dbReference type="Proteomes" id="UP000702954">
    <property type="component" value="Unassembled WGS sequence"/>
</dbReference>
<comment type="caution">
    <text evidence="3">Lacks conserved residue(s) required for the propagation of feature annotation.</text>
</comment>
<organism evidence="6 7">
    <name type="scientific">Faecalimonas umbilicata</name>
    <dbReference type="NCBI Taxonomy" id="1912855"/>
    <lineage>
        <taxon>Bacteria</taxon>
        <taxon>Bacillati</taxon>
        <taxon>Bacillota</taxon>
        <taxon>Clostridia</taxon>
        <taxon>Lachnospirales</taxon>
        <taxon>Lachnospiraceae</taxon>
        <taxon>Faecalimonas</taxon>
    </lineage>
</organism>
<accession>A0A4R3JSQ2</accession>
<dbReference type="GO" id="GO:0008652">
    <property type="term" value="P:amino acid biosynthetic process"/>
    <property type="evidence" value="ECO:0007669"/>
    <property type="project" value="UniProtKB-KW"/>
</dbReference>
<evidence type="ECO:0000259" key="4">
    <source>
        <dbReference type="Pfam" id="PF08501"/>
    </source>
</evidence>
<keyword evidence="3" id="KW-0028">Amino-acid biosynthesis</keyword>
<keyword evidence="3 6" id="KW-0418">Kinase</keyword>
<keyword evidence="3" id="KW-0808">Transferase</keyword>
<dbReference type="InterPro" id="IPR027417">
    <property type="entry name" value="P-loop_NTPase"/>
</dbReference>
<keyword evidence="3" id="KW-0963">Cytoplasm</keyword>
<evidence type="ECO:0000313" key="8">
    <source>
        <dbReference type="Proteomes" id="UP000702954"/>
    </source>
</evidence>
<dbReference type="InterPro" id="IPR000623">
    <property type="entry name" value="Shikimate_kinase/TSH1"/>
</dbReference>
<dbReference type="GO" id="GO:0050661">
    <property type="term" value="F:NADP binding"/>
    <property type="evidence" value="ECO:0007669"/>
    <property type="project" value="TreeGrafter"/>
</dbReference>
<dbReference type="GO" id="GO:0004765">
    <property type="term" value="F:shikimate kinase activity"/>
    <property type="evidence" value="ECO:0007669"/>
    <property type="project" value="UniProtKB-UniRule"/>
</dbReference>
<feature type="domain" description="Shikimate dehydrogenase substrate binding N-terminal" evidence="4">
    <location>
        <begin position="5"/>
        <end position="79"/>
    </location>
</feature>
<dbReference type="SUPFAM" id="SSF52540">
    <property type="entry name" value="P-loop containing nucleoside triphosphate hydrolases"/>
    <property type="match status" value="1"/>
</dbReference>
<dbReference type="Pfam" id="PF01202">
    <property type="entry name" value="SKI"/>
    <property type="match status" value="1"/>
</dbReference>
<dbReference type="EMBL" id="SLZV01000001">
    <property type="protein sequence ID" value="TCS70257.1"/>
    <property type="molecule type" value="Genomic_DNA"/>
</dbReference>
<evidence type="ECO:0000313" key="7">
    <source>
        <dbReference type="Proteomes" id="UP000294613"/>
    </source>
</evidence>
<reference evidence="6 7" key="2">
    <citation type="submission" date="2019-03" db="EMBL/GenBank/DDBJ databases">
        <title>Genomic Encyclopedia of Type Strains, Phase IV (KMG-IV): sequencing the most valuable type-strain genomes for metagenomic binning, comparative biology and taxonomic classification.</title>
        <authorList>
            <person name="Goeker M."/>
        </authorList>
    </citation>
    <scope>NUCLEOTIDE SEQUENCE [LARGE SCALE GENOMIC DNA]</scope>
    <source>
        <strain evidence="6 7">DSM 103426</strain>
    </source>
</reference>
<dbReference type="GO" id="GO:0004764">
    <property type="term" value="F:shikimate 3-dehydrogenase (NADP+) activity"/>
    <property type="evidence" value="ECO:0007669"/>
    <property type="project" value="InterPro"/>
</dbReference>
<comment type="pathway">
    <text evidence="1">Metabolic intermediate biosynthesis; chorismate biosynthesis; chorismate from D-erythrose 4-phosphate and phosphoenolpyruvate: step 4/7.</text>
</comment>
<keyword evidence="8" id="KW-1185">Reference proteome</keyword>
<dbReference type="GO" id="GO:0009073">
    <property type="term" value="P:aromatic amino acid family biosynthetic process"/>
    <property type="evidence" value="ECO:0007669"/>
    <property type="project" value="UniProtKB-KW"/>
</dbReference>
<dbReference type="HAMAP" id="MF_00109">
    <property type="entry name" value="Shikimate_kinase"/>
    <property type="match status" value="1"/>
</dbReference>
<name>A0A4R3JSQ2_9FIRM</name>
<dbReference type="InterPro" id="IPR046346">
    <property type="entry name" value="Aminoacid_DH-like_N_sf"/>
</dbReference>
<dbReference type="InterPro" id="IPR031322">
    <property type="entry name" value="Shikimate/glucono_kinase"/>
</dbReference>
<comment type="similarity">
    <text evidence="3">Belongs to the shikimate kinase family.</text>
</comment>
<dbReference type="InterPro" id="IPR022893">
    <property type="entry name" value="Shikimate_DH_fam"/>
</dbReference>
<comment type="subunit">
    <text evidence="3">Monomer.</text>
</comment>
<dbReference type="EC" id="2.7.1.71" evidence="3"/>
<protein>
    <recommendedName>
        <fullName evidence="3">Shikimate kinase</fullName>
        <shortName evidence="3">SK</shortName>
        <ecNumber evidence="3">2.7.1.71</ecNumber>
    </recommendedName>
</protein>
<comment type="cofactor">
    <cofactor evidence="3">
        <name>Mg(2+)</name>
        <dbReference type="ChEBI" id="CHEBI:18420"/>
    </cofactor>
    <text evidence="3">Binds 1 Mg(2+) ion per subunit.</text>
</comment>
<feature type="binding site" evidence="3">
    <location>
        <position position="330"/>
    </location>
    <ligand>
        <name>substrate</name>
    </ligand>
</feature>
<feature type="binding site" evidence="3">
    <location>
        <position position="266"/>
    </location>
    <ligand>
        <name>Mg(2+)</name>
        <dbReference type="ChEBI" id="CHEBI:18420"/>
    </ligand>
</feature>
<dbReference type="InterPro" id="IPR013708">
    <property type="entry name" value="Shikimate_DH-bd_N"/>
</dbReference>
<feature type="binding site" evidence="3">
    <location>
        <position position="380"/>
    </location>
    <ligand>
        <name>substrate</name>
    </ligand>
</feature>
<feature type="binding site" evidence="3">
    <location>
        <position position="284"/>
    </location>
    <ligand>
        <name>substrate</name>
    </ligand>
</feature>
<comment type="catalytic activity">
    <reaction evidence="3">
        <text>shikimate + ATP = 3-phosphoshikimate + ADP + H(+)</text>
        <dbReference type="Rhea" id="RHEA:13121"/>
        <dbReference type="ChEBI" id="CHEBI:15378"/>
        <dbReference type="ChEBI" id="CHEBI:30616"/>
        <dbReference type="ChEBI" id="CHEBI:36208"/>
        <dbReference type="ChEBI" id="CHEBI:145989"/>
        <dbReference type="ChEBI" id="CHEBI:456216"/>
        <dbReference type="EC" id="2.7.1.71"/>
    </reaction>
</comment>